<evidence type="ECO:0000256" key="12">
    <source>
        <dbReference type="ARBA" id="ARBA00023157"/>
    </source>
</evidence>
<dbReference type="Gene3D" id="1.20.5.1190">
    <property type="entry name" value="iswi atpase"/>
    <property type="match status" value="1"/>
</dbReference>
<proteinExistence type="inferred from homology"/>
<feature type="transmembrane region" description="Helical" evidence="16">
    <location>
        <begin position="21"/>
        <end position="43"/>
    </location>
</feature>
<evidence type="ECO:0000256" key="15">
    <source>
        <dbReference type="ARBA" id="ARBA00036239"/>
    </source>
</evidence>
<evidence type="ECO:0000256" key="13">
    <source>
        <dbReference type="ARBA" id="ARBA00023201"/>
    </source>
</evidence>
<dbReference type="GO" id="GO:0019228">
    <property type="term" value="P:neuronal action potential"/>
    <property type="evidence" value="ECO:0007669"/>
    <property type="project" value="TreeGrafter"/>
</dbReference>
<evidence type="ECO:0000256" key="6">
    <source>
        <dbReference type="ARBA" id="ARBA00022737"/>
    </source>
</evidence>
<keyword evidence="10 16" id="KW-0406">Ion transport</keyword>
<dbReference type="FunFam" id="1.10.287.70:FF:000001">
    <property type="entry name" value="Sodium channel protein"/>
    <property type="match status" value="1"/>
</dbReference>
<keyword evidence="6" id="KW-0677">Repeat</keyword>
<dbReference type="GO" id="GO:0086010">
    <property type="term" value="P:membrane depolarization during action potential"/>
    <property type="evidence" value="ECO:0007669"/>
    <property type="project" value="TreeGrafter"/>
</dbReference>
<evidence type="ECO:0000259" key="19">
    <source>
        <dbReference type="Pfam" id="PF24609"/>
    </source>
</evidence>
<dbReference type="Proteomes" id="UP001159641">
    <property type="component" value="Unassembled WGS sequence"/>
</dbReference>
<dbReference type="InterPro" id="IPR001696">
    <property type="entry name" value="Na_channel_asu"/>
</dbReference>
<keyword evidence="4" id="KW-1003">Cell membrane</keyword>
<evidence type="ECO:0000256" key="17">
    <source>
        <dbReference type="SAM" id="MobiDB-lite"/>
    </source>
</evidence>
<feature type="transmembrane region" description="Helical" evidence="16">
    <location>
        <begin position="216"/>
        <end position="239"/>
    </location>
</feature>
<dbReference type="SUPFAM" id="SSF81324">
    <property type="entry name" value="Voltage-gated potassium channels"/>
    <property type="match status" value="1"/>
</dbReference>
<dbReference type="Gene3D" id="1.10.287.70">
    <property type="match status" value="1"/>
</dbReference>
<protein>
    <recommendedName>
        <fullName evidence="16">Sodium channel protein</fullName>
    </recommendedName>
</protein>
<evidence type="ECO:0000259" key="18">
    <source>
        <dbReference type="Pfam" id="PF00520"/>
    </source>
</evidence>
<dbReference type="InterPro" id="IPR058542">
    <property type="entry name" value="IQ_SCN5A_C"/>
</dbReference>
<dbReference type="FunFam" id="1.20.120.350:FF:000004">
    <property type="entry name" value="Sodium channel protein"/>
    <property type="match status" value="1"/>
</dbReference>
<keyword evidence="7 16" id="KW-0851">Voltage-gated channel</keyword>
<keyword evidence="14 16" id="KW-0407">Ion channel</keyword>
<dbReference type="PANTHER" id="PTHR10037">
    <property type="entry name" value="VOLTAGE-GATED CATION CHANNEL CALCIUM AND SODIUM"/>
    <property type="match status" value="1"/>
</dbReference>
<dbReference type="InterPro" id="IPR027359">
    <property type="entry name" value="Volt_channel_dom_sf"/>
</dbReference>
<dbReference type="PRINTS" id="PR00170">
    <property type="entry name" value="NACHANNEL"/>
</dbReference>
<evidence type="ECO:0000256" key="9">
    <source>
        <dbReference type="ARBA" id="ARBA00023053"/>
    </source>
</evidence>
<organism evidence="20 21">
    <name type="scientific">Eschrichtius robustus</name>
    <name type="common">California gray whale</name>
    <name type="synonym">Eschrichtius gibbosus</name>
    <dbReference type="NCBI Taxonomy" id="9764"/>
    <lineage>
        <taxon>Eukaryota</taxon>
        <taxon>Metazoa</taxon>
        <taxon>Chordata</taxon>
        <taxon>Craniata</taxon>
        <taxon>Vertebrata</taxon>
        <taxon>Euteleostomi</taxon>
        <taxon>Mammalia</taxon>
        <taxon>Eutheria</taxon>
        <taxon>Laurasiatheria</taxon>
        <taxon>Artiodactyla</taxon>
        <taxon>Whippomorpha</taxon>
        <taxon>Cetacea</taxon>
        <taxon>Mysticeti</taxon>
        <taxon>Eschrichtiidae</taxon>
        <taxon>Eschrichtius</taxon>
    </lineage>
</organism>
<evidence type="ECO:0000256" key="8">
    <source>
        <dbReference type="ARBA" id="ARBA00022989"/>
    </source>
</evidence>
<comment type="caution">
    <text evidence="16">Lacks conserved residue(s) required for the propagation of feature annotation.</text>
</comment>
<dbReference type="Gene3D" id="1.20.120.350">
    <property type="entry name" value="Voltage-gated potassium channels. Chain C"/>
    <property type="match status" value="1"/>
</dbReference>
<dbReference type="AlphaFoldDB" id="A0AB34HA95"/>
<keyword evidence="12" id="KW-1015">Disulfide bond</keyword>
<evidence type="ECO:0000256" key="14">
    <source>
        <dbReference type="ARBA" id="ARBA00023303"/>
    </source>
</evidence>
<dbReference type="Pfam" id="PF00520">
    <property type="entry name" value="Ion_trans"/>
    <property type="match status" value="1"/>
</dbReference>
<feature type="region of interest" description="Disordered" evidence="17">
    <location>
        <begin position="471"/>
        <end position="501"/>
    </location>
</feature>
<feature type="region of interest" description="Disordered" evidence="17">
    <location>
        <begin position="378"/>
        <end position="419"/>
    </location>
</feature>
<keyword evidence="2 16" id="KW-0813">Transport</keyword>
<evidence type="ECO:0000313" key="21">
    <source>
        <dbReference type="Proteomes" id="UP001159641"/>
    </source>
</evidence>
<reference evidence="20 21" key="1">
    <citation type="submission" date="2022-11" db="EMBL/GenBank/DDBJ databases">
        <title>Whole genome sequence of Eschrichtius robustus ER-17-0199.</title>
        <authorList>
            <person name="Bruniche-Olsen A."/>
            <person name="Black A.N."/>
            <person name="Fields C.J."/>
            <person name="Walden K."/>
            <person name="Dewoody J.A."/>
        </authorList>
    </citation>
    <scope>NUCLEOTIDE SEQUENCE [LARGE SCALE GENOMIC DNA]</scope>
    <source>
        <strain evidence="20">ER-17-0199</strain>
        <tissue evidence="20">Blubber</tissue>
    </source>
</reference>
<name>A0AB34HA95_ESCRO</name>
<evidence type="ECO:0000256" key="4">
    <source>
        <dbReference type="ARBA" id="ARBA00022475"/>
    </source>
</evidence>
<feature type="domain" description="SCN5A-like C-terminal IQ motif" evidence="19">
    <location>
        <begin position="361"/>
        <end position="376"/>
    </location>
</feature>
<evidence type="ECO:0000256" key="3">
    <source>
        <dbReference type="ARBA" id="ARBA00022461"/>
    </source>
</evidence>
<sequence length="501" mass="55814">MILICLNMVTMMVETDDQSKYMTLVLSRINLVFIILFTGEFVLKLVSLRYYYFTIGWNIFDFVVVILSIVGMFLAELIEKYFVSPTLFRVIRLARIGRILRLIKGAKGIRTLLFALMMSLPALFNIGLLLFLVMFIYAIFGMSNFAYVKKEAGIDDMFNFETFGNSMICLFQITTSAGWDGLLAPILNSAPPDCDPDTIHPGSSVKGDCGNPSVGIFFFVSYIIISFLVVVNMYIAVILENFSVATEESAEPLSEDDFEMFYEVWEKFDPDATQFIEFSKLSDFAAALDPPLLIAKPNKVQLIAMDLPMVSGDRIHCLDILFAFTKRVLGESGEMDALRIQMEDRFMASNPSKVSYEPITTTLKRKQEEVSAAIIQPQLHSTTRDSKKPKEKIQRVGSLPERLAPGNAKPHAGLVQDPEEEKKIWRELDESQARALPTGQATTGTILHMACDHAPPQSANMAAAPVLRVHVTKPKSDRKGNSGKRSSHLSAFGPRAAPTAG</sequence>
<dbReference type="InterPro" id="IPR005821">
    <property type="entry name" value="Ion_trans_dom"/>
</dbReference>
<dbReference type="PANTHER" id="PTHR10037:SF237">
    <property type="entry name" value="SODIUM CHANNEL PROTEIN TYPE 3 SUBUNIT ALPHA"/>
    <property type="match status" value="1"/>
</dbReference>
<feature type="compositionally biased region" description="Basic and acidic residues" evidence="17">
    <location>
        <begin position="382"/>
        <end position="394"/>
    </location>
</feature>
<feature type="transmembrane region" description="Helical" evidence="16">
    <location>
        <begin position="50"/>
        <end position="75"/>
    </location>
</feature>
<keyword evidence="13 16" id="KW-0739">Sodium transport</keyword>
<evidence type="ECO:0000256" key="2">
    <source>
        <dbReference type="ARBA" id="ARBA00022448"/>
    </source>
</evidence>
<dbReference type="GO" id="GO:0005248">
    <property type="term" value="F:voltage-gated sodium channel activity"/>
    <property type="evidence" value="ECO:0007669"/>
    <property type="project" value="InterPro"/>
</dbReference>
<evidence type="ECO:0000256" key="1">
    <source>
        <dbReference type="ARBA" id="ARBA00004651"/>
    </source>
</evidence>
<feature type="transmembrane region" description="Helical" evidence="16">
    <location>
        <begin position="112"/>
        <end position="140"/>
    </location>
</feature>
<keyword evidence="21" id="KW-1185">Reference proteome</keyword>
<dbReference type="Pfam" id="PF24609">
    <property type="entry name" value="IQ_SCN5A_C"/>
    <property type="match status" value="1"/>
</dbReference>
<feature type="domain" description="Ion transport" evidence="18">
    <location>
        <begin position="1"/>
        <end position="249"/>
    </location>
</feature>
<accession>A0AB34HA95</accession>
<evidence type="ECO:0000256" key="7">
    <source>
        <dbReference type="ARBA" id="ARBA00022882"/>
    </source>
</evidence>
<dbReference type="FunFam" id="1.10.238.10:FF:000002">
    <property type="entry name" value="Sodium channel protein"/>
    <property type="match status" value="1"/>
</dbReference>
<keyword evidence="3 16" id="KW-0894">Sodium channel</keyword>
<dbReference type="EMBL" id="JAIQCJ010001602">
    <property type="protein sequence ID" value="KAJ8788474.1"/>
    <property type="molecule type" value="Genomic_DNA"/>
</dbReference>
<evidence type="ECO:0000256" key="11">
    <source>
        <dbReference type="ARBA" id="ARBA00023136"/>
    </source>
</evidence>
<dbReference type="Gene3D" id="1.10.238.10">
    <property type="entry name" value="EF-hand"/>
    <property type="match status" value="1"/>
</dbReference>
<comment type="similarity">
    <text evidence="16">Belongs to the sodium channel (TC 1.A.1.10) family.</text>
</comment>
<comment type="catalytic activity">
    <reaction evidence="15">
        <text>Na(+)(in) = Na(+)(out)</text>
        <dbReference type="Rhea" id="RHEA:34963"/>
        <dbReference type="ChEBI" id="CHEBI:29101"/>
    </reaction>
</comment>
<evidence type="ECO:0000256" key="10">
    <source>
        <dbReference type="ARBA" id="ARBA00023065"/>
    </source>
</evidence>
<comment type="caution">
    <text evidence="20">The sequence shown here is derived from an EMBL/GenBank/DDBJ whole genome shotgun (WGS) entry which is preliminary data.</text>
</comment>
<comment type="subcellular location">
    <subcellularLocation>
        <location evidence="1 16">Cell membrane</location>
        <topology evidence="1 16">Multi-pass membrane protein</topology>
    </subcellularLocation>
</comment>
<evidence type="ECO:0000256" key="16">
    <source>
        <dbReference type="RuleBase" id="RU361132"/>
    </source>
</evidence>
<evidence type="ECO:0000313" key="20">
    <source>
        <dbReference type="EMBL" id="KAJ8788474.1"/>
    </source>
</evidence>
<comment type="function">
    <text evidence="16">Mediates the voltage-dependent sodium ion permeability of excitable membranes. Assuming opened or closed conformations in response to the voltage difference across the membrane, the protein forms a sodium-selective channel through which Na(+) ions may pass in accordance with their electrochemical gradient.</text>
</comment>
<evidence type="ECO:0000256" key="5">
    <source>
        <dbReference type="ARBA" id="ARBA00022692"/>
    </source>
</evidence>
<keyword evidence="11 16" id="KW-0472">Membrane</keyword>
<dbReference type="InterPro" id="IPR043203">
    <property type="entry name" value="VGCC_Ca_Na"/>
</dbReference>
<keyword evidence="8 16" id="KW-1133">Transmembrane helix</keyword>
<dbReference type="GO" id="GO:0001518">
    <property type="term" value="C:voltage-gated sodium channel complex"/>
    <property type="evidence" value="ECO:0007669"/>
    <property type="project" value="UniProtKB-UniRule"/>
</dbReference>
<gene>
    <name evidence="20" type="ORF">J1605_005205</name>
</gene>
<keyword evidence="5 16" id="KW-0812">Transmembrane</keyword>
<keyword evidence="9 16" id="KW-0915">Sodium</keyword>